<gene>
    <name evidence="2" type="ORF">HaLaN_09886</name>
</gene>
<comment type="caution">
    <text evidence="2">The sequence shown here is derived from an EMBL/GenBank/DDBJ whole genome shotgun (WGS) entry which is preliminary data.</text>
</comment>
<feature type="non-terminal residue" evidence="2">
    <location>
        <position position="106"/>
    </location>
</feature>
<keyword evidence="3" id="KW-1185">Reference proteome</keyword>
<feature type="region of interest" description="Disordered" evidence="1">
    <location>
        <begin position="50"/>
        <end position="79"/>
    </location>
</feature>
<evidence type="ECO:0000313" key="2">
    <source>
        <dbReference type="EMBL" id="GFH13919.1"/>
    </source>
</evidence>
<dbReference type="EMBL" id="BLLF01000667">
    <property type="protein sequence ID" value="GFH13919.1"/>
    <property type="molecule type" value="Genomic_DNA"/>
</dbReference>
<organism evidence="2 3">
    <name type="scientific">Haematococcus lacustris</name>
    <name type="common">Green alga</name>
    <name type="synonym">Haematococcus pluvialis</name>
    <dbReference type="NCBI Taxonomy" id="44745"/>
    <lineage>
        <taxon>Eukaryota</taxon>
        <taxon>Viridiplantae</taxon>
        <taxon>Chlorophyta</taxon>
        <taxon>core chlorophytes</taxon>
        <taxon>Chlorophyceae</taxon>
        <taxon>CS clade</taxon>
        <taxon>Chlamydomonadales</taxon>
        <taxon>Haematococcaceae</taxon>
        <taxon>Haematococcus</taxon>
    </lineage>
</organism>
<feature type="compositionally biased region" description="Polar residues" evidence="1">
    <location>
        <begin position="63"/>
        <end position="78"/>
    </location>
</feature>
<evidence type="ECO:0000313" key="3">
    <source>
        <dbReference type="Proteomes" id="UP000485058"/>
    </source>
</evidence>
<evidence type="ECO:0000256" key="1">
    <source>
        <dbReference type="SAM" id="MobiDB-lite"/>
    </source>
</evidence>
<protein>
    <submittedName>
        <fullName evidence="2">Uncharacterized protein</fullName>
    </submittedName>
</protein>
<reference evidence="2 3" key="1">
    <citation type="submission" date="2020-02" db="EMBL/GenBank/DDBJ databases">
        <title>Draft genome sequence of Haematococcus lacustris strain NIES-144.</title>
        <authorList>
            <person name="Morimoto D."/>
            <person name="Nakagawa S."/>
            <person name="Yoshida T."/>
            <person name="Sawayama S."/>
        </authorList>
    </citation>
    <scope>NUCLEOTIDE SEQUENCE [LARGE SCALE GENOMIC DNA]</scope>
    <source>
        <strain evidence="2 3">NIES-144</strain>
    </source>
</reference>
<name>A0A699Z4F7_HAELA</name>
<sequence length="106" mass="11627">MEGLLVEANALAAASLLATGVQPTTLTLEQMRLLQQRCLQVVVLQTQVASPETPRAAPYPPQTFATGRTTTSQFPQSKDNARTSRLIRRLLLFDGRWSSLTCAINE</sequence>
<dbReference type="Proteomes" id="UP000485058">
    <property type="component" value="Unassembled WGS sequence"/>
</dbReference>
<dbReference type="AlphaFoldDB" id="A0A699Z4F7"/>
<accession>A0A699Z4F7</accession>
<proteinExistence type="predicted"/>